<keyword evidence="3" id="KW-1185">Reference proteome</keyword>
<dbReference type="AlphaFoldDB" id="A0A9R1TE18"/>
<organism evidence="3 5">
    <name type="scientific">Fopius arisanus</name>
    <dbReference type="NCBI Taxonomy" id="64838"/>
    <lineage>
        <taxon>Eukaryota</taxon>
        <taxon>Metazoa</taxon>
        <taxon>Ecdysozoa</taxon>
        <taxon>Arthropoda</taxon>
        <taxon>Hexapoda</taxon>
        <taxon>Insecta</taxon>
        <taxon>Pterygota</taxon>
        <taxon>Neoptera</taxon>
        <taxon>Endopterygota</taxon>
        <taxon>Hymenoptera</taxon>
        <taxon>Apocrita</taxon>
        <taxon>Ichneumonoidea</taxon>
        <taxon>Braconidae</taxon>
        <taxon>Opiinae</taxon>
        <taxon>Fopius</taxon>
    </lineage>
</organism>
<accession>A0A9R1TE18</accession>
<proteinExistence type="predicted"/>
<dbReference type="InterPro" id="IPR046906">
    <property type="entry name" value="Mab-21_HhH/H2TH-like"/>
</dbReference>
<evidence type="ECO:0000313" key="5">
    <source>
        <dbReference type="RefSeq" id="XP_011307670.1"/>
    </source>
</evidence>
<reference evidence="4 5" key="1">
    <citation type="submission" date="2025-04" db="UniProtKB">
        <authorList>
            <consortium name="RefSeq"/>
        </authorList>
    </citation>
    <scope>IDENTIFICATION</scope>
    <source>
        <strain evidence="4 5">USDA-PBARC FA_bdor</strain>
        <tissue evidence="4 5">Whole organism</tissue>
    </source>
</reference>
<dbReference type="PANTHER" id="PTHR10656">
    <property type="entry name" value="CELL FATE DETERMINING PROTEIN MAB21-RELATED"/>
    <property type="match status" value="1"/>
</dbReference>
<dbReference type="OrthoDB" id="5948335at2759"/>
<dbReference type="GeneID" id="105269262"/>
<evidence type="ECO:0000313" key="3">
    <source>
        <dbReference type="Proteomes" id="UP000694866"/>
    </source>
</evidence>
<dbReference type="RefSeq" id="XP_011307669.1">
    <property type="nucleotide sequence ID" value="XM_011309367.1"/>
</dbReference>
<feature type="region of interest" description="Disordered" evidence="1">
    <location>
        <begin position="981"/>
        <end position="1003"/>
    </location>
</feature>
<evidence type="ECO:0000256" key="1">
    <source>
        <dbReference type="SAM" id="MobiDB-lite"/>
    </source>
</evidence>
<dbReference type="RefSeq" id="XP_011307670.1">
    <property type="nucleotide sequence ID" value="XM_011309368.1"/>
</dbReference>
<feature type="domain" description="Mab-21-like HhH/H2TH-like" evidence="2">
    <location>
        <begin position="351"/>
        <end position="424"/>
    </location>
</feature>
<protein>
    <recommendedName>
        <fullName evidence="2">Mab-21-like HhH/H2TH-like domain-containing protein</fullName>
    </recommendedName>
</protein>
<dbReference type="Pfam" id="PF20266">
    <property type="entry name" value="Mab-21_C"/>
    <property type="match status" value="1"/>
</dbReference>
<gene>
    <name evidence="4 5" type="primary">LOC105269262</name>
</gene>
<evidence type="ECO:0000259" key="2">
    <source>
        <dbReference type="Pfam" id="PF20266"/>
    </source>
</evidence>
<dbReference type="PANTHER" id="PTHR10656:SF70">
    <property type="entry name" value="PROTEIN MAB-21-RELATED"/>
    <property type="match status" value="1"/>
</dbReference>
<name>A0A9R1TE18_9HYME</name>
<sequence length="1045" mass="119323">MGCTASAAPCKTGGARLMTTKIHFSKEQLEGLNGFFRRSVERQGVTSDIDEIESTIERLVQRLIAGVSNLDGRFSSMFLVSLNERRRIKELKFEYLLRIDTLSTPPLDPDMASAVYLEEDSTLPGFARLGLRGGDIEHWAEFLGPDGRLRRDLVKAKLLNLLAAATQQDSMDGADERICQCPGQVIDAETLDKILKQPDHCRIFYGSATPEKAPEPRDHRVALVEDSSGILLRIGLRGHKISEVEVRLLIGIGVSTWSIHADYPRRVPLHHCDALLHYNAAQSGMYAVAVGPYPGARCEDRSTLWRIRVPATETIMNQHYSEESVPALTESMLMYILDQLRGRAPLNIPMKLKRTLKVVTRHVIKTIHWWSLERAGPDPLASWSPDTLARHVLLVLDELVMALRCQSLRCYFHPRCNVMLQCAKDGLLHPDEWYVSDARLLEAYILALHQYSLNLTPSEPRPSDVLENELIARWRRVMASLPRGTMERPSGYNPRQLAYLGLVLREVLRLRKLSVHNNLNHCNYFNYIPQHDIQSDSTENLIYLLILVLKQARDQIYAITDRKKRKNYGGRRHNESSSPSNFEHSMDILIDIVRRDRDTAYMDLDSDVVLARVLLRWLYFGMEHERKTLGPILRPYLGNLFNSSHENAWHVESWRKRRDIFSSEMRSLGIFCKLVTSQEVSPANGIVESLSKGWYWAERTTKMIERSEDGLKLVFMPTAKILKYSLTFANNQGLSAYSSWSKARSVGNAARRTAMARINMMTSGERFGELTDVNDEKIEGFARHIKLRDSSPLTHVVSMHRRRGRQRGPGGLVPALVSLNKFRILQEAAAVLPREERLAMLDAVQRVSREASRRLRRTSCPDLTAPGILRQTYTPRSESYLMDPPSTAPCPRHHSIITEHQRQLQKEILEMHDSLSRGLCPRTSTSPWETNSVLSWTSSLRSIGRSRIRRSRPTIWNRTRTSMMWDSVGSNGNSTKCKSEEMISREESPKWSNSDGRISRSEIGGDDEILPSWEFLEATLNQKLLHYNKSDDNHELNSRNSRQNQ</sequence>
<dbReference type="KEGG" id="fas:105269262"/>
<dbReference type="Gene3D" id="1.10.1410.40">
    <property type="match status" value="1"/>
</dbReference>
<dbReference type="Proteomes" id="UP000694866">
    <property type="component" value="Unplaced"/>
</dbReference>
<evidence type="ECO:0000313" key="4">
    <source>
        <dbReference type="RefSeq" id="XP_011307669.1"/>
    </source>
</evidence>
<accession>A0A9R1TCH1</accession>